<dbReference type="EMBL" id="GBHO01019960">
    <property type="protein sequence ID" value="JAG23644.1"/>
    <property type="molecule type" value="Transcribed_RNA"/>
</dbReference>
<dbReference type="InterPro" id="IPR001969">
    <property type="entry name" value="Aspartic_peptidase_AS"/>
</dbReference>
<dbReference type="SUPFAM" id="SSF50630">
    <property type="entry name" value="Acid proteases"/>
    <property type="match status" value="1"/>
</dbReference>
<accession>A0A0A9XUR0</accession>
<feature type="non-terminal residue" evidence="4">
    <location>
        <position position="363"/>
    </location>
</feature>
<reference evidence="4" key="2">
    <citation type="submission" date="2014-07" db="EMBL/GenBank/DDBJ databases">
        <authorList>
            <person name="Hull J."/>
        </authorList>
    </citation>
    <scope>NUCLEOTIDE SEQUENCE</scope>
</reference>
<reference evidence="4" key="1">
    <citation type="journal article" date="2014" name="PLoS ONE">
        <title>Transcriptome-Based Identification of ABC Transporters in the Western Tarnished Plant Bug Lygus hesperus.</title>
        <authorList>
            <person name="Hull J.J."/>
            <person name="Chaney K."/>
            <person name="Geib S.M."/>
            <person name="Fabrick J.A."/>
            <person name="Brent C.S."/>
            <person name="Walsh D."/>
            <person name="Lavine L.C."/>
        </authorList>
    </citation>
    <scope>NUCLEOTIDE SEQUENCE</scope>
</reference>
<keyword evidence="1" id="KW-0378">Hydrolase</keyword>
<dbReference type="AlphaFoldDB" id="A0A0A9XUR0"/>
<gene>
    <name evidence="4" type="primary">odhA_0</name>
    <name evidence="4" type="ORF">CM83_39687</name>
</gene>
<evidence type="ECO:0000256" key="2">
    <source>
        <dbReference type="SAM" id="MobiDB-lite"/>
    </source>
</evidence>
<evidence type="ECO:0000313" key="4">
    <source>
        <dbReference type="EMBL" id="JAG23644.1"/>
    </source>
</evidence>
<sequence length="363" mass="41178">YRDRTGGSFQTLGQPSVTGPFKGPWQGTEGFQDFSFPPHRYLSDRFESPQDLSRIPHLKNPKPKFPKFDEERVDNWLKQVEFLGKNSDGDQTRMYSILLDTVPTYMRHTIEPSVINDSGKLFNTAIDVLLKVFGKTYGERLTEFLHGETADILPSQLFMDMQARGKEFMLPKAITTLWLNKLPKPIKIASAAQLTEEMMLRVADYHWREIKAEKDAPQPIATSTPEKRRHSMSPTTGNKKQETLKLNKSDTASVLPIFKTRLTSRMILNCHGVSFLVDSGTPYNIIPEKDMKNFEGTLQKTNLPLQGLGQQPIKVLGKLETTIDMGFSKRFPIRLYVAKIDTAVLGVRFLAANHIVYIATNNS</sequence>
<evidence type="ECO:0000256" key="1">
    <source>
        <dbReference type="ARBA" id="ARBA00022801"/>
    </source>
</evidence>
<dbReference type="InterPro" id="IPR021109">
    <property type="entry name" value="Peptidase_aspartic_dom_sf"/>
</dbReference>
<proteinExistence type="predicted"/>
<dbReference type="PROSITE" id="PS50175">
    <property type="entry name" value="ASP_PROT_RETROV"/>
    <property type="match status" value="1"/>
</dbReference>
<dbReference type="GO" id="GO:0006508">
    <property type="term" value="P:proteolysis"/>
    <property type="evidence" value="ECO:0007669"/>
    <property type="project" value="InterPro"/>
</dbReference>
<feature type="domain" description="Peptidase A2" evidence="3">
    <location>
        <begin position="273"/>
        <end position="309"/>
    </location>
</feature>
<feature type="non-terminal residue" evidence="4">
    <location>
        <position position="1"/>
    </location>
</feature>
<dbReference type="GO" id="GO:0004190">
    <property type="term" value="F:aspartic-type endopeptidase activity"/>
    <property type="evidence" value="ECO:0007669"/>
    <property type="project" value="InterPro"/>
</dbReference>
<dbReference type="PROSITE" id="PS00141">
    <property type="entry name" value="ASP_PROTEASE"/>
    <property type="match status" value="1"/>
</dbReference>
<evidence type="ECO:0000259" key="3">
    <source>
        <dbReference type="PROSITE" id="PS50175"/>
    </source>
</evidence>
<organism evidence="4">
    <name type="scientific">Lygus hesperus</name>
    <name type="common">Western plant bug</name>
    <dbReference type="NCBI Taxonomy" id="30085"/>
    <lineage>
        <taxon>Eukaryota</taxon>
        <taxon>Metazoa</taxon>
        <taxon>Ecdysozoa</taxon>
        <taxon>Arthropoda</taxon>
        <taxon>Hexapoda</taxon>
        <taxon>Insecta</taxon>
        <taxon>Pterygota</taxon>
        <taxon>Neoptera</taxon>
        <taxon>Paraneoptera</taxon>
        <taxon>Hemiptera</taxon>
        <taxon>Heteroptera</taxon>
        <taxon>Panheteroptera</taxon>
        <taxon>Cimicomorpha</taxon>
        <taxon>Miridae</taxon>
        <taxon>Mirini</taxon>
        <taxon>Lygus</taxon>
    </lineage>
</organism>
<feature type="region of interest" description="Disordered" evidence="2">
    <location>
        <begin position="1"/>
        <end position="24"/>
    </location>
</feature>
<feature type="region of interest" description="Disordered" evidence="2">
    <location>
        <begin position="214"/>
        <end position="243"/>
    </location>
</feature>
<protein>
    <submittedName>
        <fullName evidence="4">2-oxoglutarate dehydrogenase E1 component</fullName>
    </submittedName>
</protein>
<dbReference type="InterPro" id="IPR001995">
    <property type="entry name" value="Peptidase_A2_cat"/>
</dbReference>
<feature type="compositionally biased region" description="Polar residues" evidence="2">
    <location>
        <begin position="7"/>
        <end position="17"/>
    </location>
</feature>
<name>A0A0A9XUR0_LYGHE</name>